<dbReference type="AlphaFoldDB" id="A0A9D4AU48"/>
<dbReference type="EMBL" id="JAHDVG010000483">
    <property type="protein sequence ID" value="KAH1170878.1"/>
    <property type="molecule type" value="Genomic_DNA"/>
</dbReference>
<comment type="caution">
    <text evidence="2">The sequence shown here is derived from an EMBL/GenBank/DDBJ whole genome shotgun (WGS) entry which is preliminary data.</text>
</comment>
<reference evidence="2" key="1">
    <citation type="submission" date="2021-09" db="EMBL/GenBank/DDBJ databases">
        <title>The genome of Mauremys mutica provides insights into the evolution of semi-aquatic lifestyle.</title>
        <authorList>
            <person name="Gong S."/>
            <person name="Gao Y."/>
        </authorList>
    </citation>
    <scope>NUCLEOTIDE SEQUENCE</scope>
    <source>
        <strain evidence="2">MM-2020</strain>
        <tissue evidence="2">Muscle</tissue>
    </source>
</reference>
<evidence type="ECO:0000313" key="2">
    <source>
        <dbReference type="EMBL" id="KAH1170878.1"/>
    </source>
</evidence>
<accession>A0A9D4AU48</accession>
<sequence length="99" mass="10702">MVQITNHTGHQGHTELGCLRLGLETGDEGPSPTLPTALFVSMEPAALLSVFATLHLYPHPNGSEGPIDHASTRAAPQPRKQKLKGQMLFSLQVCHCWGH</sequence>
<keyword evidence="3" id="KW-1185">Reference proteome</keyword>
<protein>
    <submittedName>
        <fullName evidence="2">Uncharacterized protein</fullName>
    </submittedName>
</protein>
<evidence type="ECO:0000313" key="3">
    <source>
        <dbReference type="Proteomes" id="UP000827986"/>
    </source>
</evidence>
<feature type="region of interest" description="Disordered" evidence="1">
    <location>
        <begin position="61"/>
        <end position="80"/>
    </location>
</feature>
<name>A0A9D4AU48_9SAUR</name>
<gene>
    <name evidence="2" type="ORF">KIL84_006496</name>
</gene>
<organism evidence="2 3">
    <name type="scientific">Mauremys mutica</name>
    <name type="common">yellowpond turtle</name>
    <dbReference type="NCBI Taxonomy" id="74926"/>
    <lineage>
        <taxon>Eukaryota</taxon>
        <taxon>Metazoa</taxon>
        <taxon>Chordata</taxon>
        <taxon>Craniata</taxon>
        <taxon>Vertebrata</taxon>
        <taxon>Euteleostomi</taxon>
        <taxon>Archelosauria</taxon>
        <taxon>Testudinata</taxon>
        <taxon>Testudines</taxon>
        <taxon>Cryptodira</taxon>
        <taxon>Durocryptodira</taxon>
        <taxon>Testudinoidea</taxon>
        <taxon>Geoemydidae</taxon>
        <taxon>Geoemydinae</taxon>
        <taxon>Mauremys</taxon>
    </lineage>
</organism>
<evidence type="ECO:0000256" key="1">
    <source>
        <dbReference type="SAM" id="MobiDB-lite"/>
    </source>
</evidence>
<dbReference type="Proteomes" id="UP000827986">
    <property type="component" value="Unassembled WGS sequence"/>
</dbReference>
<proteinExistence type="predicted"/>